<dbReference type="InterPro" id="IPR041495">
    <property type="entry name" value="Mub_B2"/>
</dbReference>
<dbReference type="Gene3D" id="3.10.20.320">
    <property type="entry name" value="Putative peptidoglycan bound protein (lpxtg motif)"/>
    <property type="match status" value="2"/>
</dbReference>
<feature type="region of interest" description="Disordered" evidence="5">
    <location>
        <begin position="1524"/>
        <end position="1553"/>
    </location>
</feature>
<keyword evidence="2" id="KW-0964">Secreted</keyword>
<feature type="region of interest" description="Disordered" evidence="5">
    <location>
        <begin position="86"/>
        <end position="143"/>
    </location>
</feature>
<dbReference type="Pfam" id="PF17966">
    <property type="entry name" value="Muc_B2"/>
    <property type="match status" value="1"/>
</dbReference>
<dbReference type="NCBIfam" id="TIGR03715">
    <property type="entry name" value="KxYKxGKxW"/>
    <property type="match status" value="1"/>
</dbReference>
<feature type="compositionally biased region" description="Low complexity" evidence="5">
    <location>
        <begin position="1997"/>
        <end position="2009"/>
    </location>
</feature>
<evidence type="ECO:0000313" key="8">
    <source>
        <dbReference type="EMBL" id="GAW98769.1"/>
    </source>
</evidence>
<dbReference type="Proteomes" id="UP000198374">
    <property type="component" value="Unassembled WGS sequence"/>
</dbReference>
<dbReference type="Pfam" id="PF19258">
    <property type="entry name" value="KxYKxGKxW_sig"/>
    <property type="match status" value="1"/>
</dbReference>
<keyword evidence="6" id="KW-1133">Transmembrane helix</keyword>
<sequence length="2063" mass="215972">MNKQVMQDIQKEHKKVLQDSAQVKEHYKMYKVGKIWLFAGLFTISLGAGLTFGDHVDVHAAVTEETAQKATTPTNLQDQNVVLGSKTQAQDSATEMKAVADTAETTGQSEVQPTADQSSTDAKTPATSDTQTETATANVQTTNLGDVTDQSTIDQAKAAAAQAYAQTGKAQVITAVSGAEGEPATAADPVETVSATVEDATKTYDNKTDTPATFNVKLSDNLTAPTGWFVTGNKDEYQVAAASGDIDLSNINQNAGTDDNVITLSATGLARINAVKANQDKNLVLTAADVTAGKLTISKAPVTTGSVTIQDTSKLYDNDASTDPTSYNVKLGDGLIAPTDWTANSDGTYTVTVASGDIEANIDSQEAGSYLVDLTESALQKLNTVNTNYNITADHVTPGIFKIESNTKLSIGVAKITTNASLPTTLTVSISREEVVPSDWTSGYDNTGQDDKVYNVPINYFDTNSVDKTTIGNYTVNLTATALANLNSANPDRQLATTNIKPGQISVVATNPSVTRYISNFGGGFPRSMDGKVLGDGQGVQLTLNFFSADQGNDYQNFTDIVIVPAGMTIADASTATVNGKTVTTYTKSTNPAQSFENQVKPALDNNGTNYYSDFKVTQLDNYKNRQAFAVQWGDVNTVGHTGDSFKVNIMVDPDVKDVTTVGYGDLEDENDAAILYATDDTKLTGGKYKLSYGGAYPSIQPVATALGLDNAVTLASSYAVNTDGSRNTQWAGHFTIVHYPVEDTYNLTDESGTVIGTAVTTQGKVGDTYNPSSILPLTITATNGTKYSLDESSIPTEQSFKASTATSLKDGETFLPGATYTAKYKQVINTTTNQAKVSDQTITWGAATPTSYTVTLPSGLAAPSNWTSTGNNTYTVGSSDGDLDLSNIKNQVGSYDVLLSNQGLANLAAANPGCLFDNQINGVGKLNVTARNIIVTVKDTAGKQLKDPQTVSLGTNQTVAGADAGLGTDYPTSQLNTITFNYVDNAQNTTGIKQATLVVNKADNTITQTTTYLDSSKPASTTTITAAELGGSDAGEGLALLLNMGEIGSVIGFGVTPQITFDQATPLSVYSSVKVVYNQKATATVTYVDDDNNGSVVPDTGSTLNGYIGDVLSSQVTIPENYIAASTDALPTTVTLTADDSDNLTIHLKHQLVTDESGKVTSTQTVNYVINGGDSSKTPQPKSQTITWNTVTDKVTGTSYATAQAGYAAVNTPNIAGYTPSKTTVNAEYPGAIKTSDIKDSTVTVTYTPDQSTTTITFTGLPATKTPENKTITTTTDEPYTFTGIPTIPGYTPSTTSITGIGTSTGTSITVTYKADNNSAKVTYVDDVTGKSIDTDAIEGVTDKTGDYTVVVPANYELAKNQANIVSYHITPDDTDNITVHLTHIVDHGTKTTSRVINYVIDNPGADSVPQAPKTVTQTITWHTSTDKVTGETVATADKVPAPAVAIQSIDGYTATINGKNATEVPAFFAGATNADDLKDTVVTVTYKPNTVTANVQVPSNKGNQTVTGVSGTVDNHVQVPVPDLPGYTKDKNTVPATVNPDGTITVDGPSAKTGDKGYVEYTPDAQSIKVQFVDDTGADLGSAIVISGFSDGNIDYSSAFAKEQELINQGYTPQGYISSTNKGGNNGLAGAPKTFTQYGKVPTYIVELGHVESVEVDKVTTDVPYANGYTVNFVTPNGDVVGKTTVPANPGVDNTVDVTPNIPAGYVPTPGHDKVYVNIPKGTDPTKPITVNVTTPAGKDADGKQVWIKGEVTTDVPSTNQYTVNFVTPNGDVIGKTTIVGNPGNNLDITPHLPNGYVPTPGKTGNITITKTDVPGDSKPIIFNVTTPAGQDADGIQVWTKGEVPTDNMPSANPYTVNFVTPNGKVVGTTTVVGNPGNRFNVSGNVPNGYILNGTDGDVEIPEDPTTPIKVSVTVPVVPNNGGPTTDVPSGSTDEGTGEPTDNNNETPTGDSDNNTITTGGADHNTVSGDGNNSHRISTGSSENTVGRGSSEANGGTQTGFSQQSGTVVAGRTQSNQNANTAKATTLPQTNEQNTSVWALLGLSLMSLLSLFGFKKREDEK</sequence>
<feature type="compositionally biased region" description="Polar residues" evidence="5">
    <location>
        <begin position="1929"/>
        <end position="1996"/>
    </location>
</feature>
<dbReference type="Pfam" id="PF17883">
    <property type="entry name" value="MBG"/>
    <property type="match status" value="3"/>
</dbReference>
<proteinExistence type="predicted"/>
<dbReference type="NCBIfam" id="TIGR01167">
    <property type="entry name" value="LPXTG_anchor"/>
    <property type="match status" value="1"/>
</dbReference>
<dbReference type="InterPro" id="IPR041277">
    <property type="entry name" value="MBG_Lactobacillales"/>
</dbReference>
<organism evidence="8 9">
    <name type="scientific">Secundilactobacillus mixtipabuli</name>
    <dbReference type="NCBI Taxonomy" id="1435342"/>
    <lineage>
        <taxon>Bacteria</taxon>
        <taxon>Bacillati</taxon>
        <taxon>Bacillota</taxon>
        <taxon>Bacilli</taxon>
        <taxon>Lactobacillales</taxon>
        <taxon>Lactobacillaceae</taxon>
        <taxon>Secundilactobacillus</taxon>
    </lineage>
</organism>
<protein>
    <submittedName>
        <fullName evidence="8">Mucus-binding protein, LPXTG-motif cell wall anchor</fullName>
    </submittedName>
</protein>
<dbReference type="OrthoDB" id="2330012at2"/>
<evidence type="ECO:0000256" key="4">
    <source>
        <dbReference type="ARBA" id="ARBA00023088"/>
    </source>
</evidence>
<feature type="domain" description="Gram-positive cocci surface proteins LPxTG" evidence="7">
    <location>
        <begin position="2029"/>
        <end position="2063"/>
    </location>
</feature>
<feature type="transmembrane region" description="Helical" evidence="6">
    <location>
        <begin position="35"/>
        <end position="53"/>
    </location>
</feature>
<keyword evidence="6" id="KW-0812">Transmembrane</keyword>
<dbReference type="EMBL" id="BCMF01000003">
    <property type="protein sequence ID" value="GAW98769.1"/>
    <property type="molecule type" value="Genomic_DNA"/>
</dbReference>
<feature type="region of interest" description="Disordered" evidence="5">
    <location>
        <begin position="1915"/>
        <end position="2013"/>
    </location>
</feature>
<name>A0A1Z5IAL3_9LACO</name>
<dbReference type="PROSITE" id="PS50847">
    <property type="entry name" value="GRAM_POS_ANCHORING"/>
    <property type="match status" value="1"/>
</dbReference>
<evidence type="ECO:0000256" key="5">
    <source>
        <dbReference type="SAM" id="MobiDB-lite"/>
    </source>
</evidence>
<comment type="caution">
    <text evidence="8">The sequence shown here is derived from an EMBL/GenBank/DDBJ whole genome shotgun (WGS) entry which is preliminary data.</text>
</comment>
<evidence type="ECO:0000259" key="7">
    <source>
        <dbReference type="PROSITE" id="PS50847"/>
    </source>
</evidence>
<evidence type="ECO:0000313" key="9">
    <source>
        <dbReference type="Proteomes" id="UP000198374"/>
    </source>
</evidence>
<dbReference type="InterPro" id="IPR019931">
    <property type="entry name" value="LPXTG_anchor"/>
</dbReference>
<evidence type="ECO:0000256" key="6">
    <source>
        <dbReference type="SAM" id="Phobius"/>
    </source>
</evidence>
<dbReference type="Gene3D" id="3.10.430.110">
    <property type="match status" value="2"/>
</dbReference>
<evidence type="ECO:0000256" key="1">
    <source>
        <dbReference type="ARBA" id="ARBA00022512"/>
    </source>
</evidence>
<dbReference type="InterPro" id="IPR022263">
    <property type="entry name" value="KxYKxGKxW"/>
</dbReference>
<keyword evidence="1" id="KW-0134">Cell wall</keyword>
<evidence type="ECO:0000256" key="3">
    <source>
        <dbReference type="ARBA" id="ARBA00022729"/>
    </source>
</evidence>
<feature type="compositionally biased region" description="Low complexity" evidence="5">
    <location>
        <begin position="1915"/>
        <end position="1928"/>
    </location>
</feature>
<reference evidence="8 9" key="1">
    <citation type="submission" date="2015-11" db="EMBL/GenBank/DDBJ databases">
        <title>Draft genome sequences of new species of the genus Lactobacillus isolated from orchardgrass silage.</title>
        <authorList>
            <person name="Tohno M."/>
            <person name="Tanizawa Y."/>
            <person name="Arita M."/>
        </authorList>
    </citation>
    <scope>NUCLEOTIDE SEQUENCE [LARGE SCALE GENOMIC DNA]</scope>
    <source>
        <strain evidence="8 9">IWT30</strain>
    </source>
</reference>
<keyword evidence="9" id="KW-1185">Reference proteome</keyword>
<keyword evidence="4" id="KW-0572">Peptidoglycan-anchor</keyword>
<keyword evidence="3" id="KW-0732">Signal</keyword>
<accession>A0A1Z5IAL3</accession>
<gene>
    <name evidence="8" type="ORF">IWT30_00728</name>
</gene>
<dbReference type="Gene3D" id="2.60.40.4300">
    <property type="match status" value="2"/>
</dbReference>
<feature type="compositionally biased region" description="Polar residues" evidence="5">
    <location>
        <begin position="103"/>
        <end position="143"/>
    </location>
</feature>
<evidence type="ECO:0000256" key="2">
    <source>
        <dbReference type="ARBA" id="ARBA00022525"/>
    </source>
</evidence>
<keyword evidence="6" id="KW-0472">Membrane</keyword>
<dbReference type="RefSeq" id="WP_089108580.1">
    <property type="nucleotide sequence ID" value="NZ_BCMF01000003.1"/>
</dbReference>